<keyword evidence="2" id="KW-1185">Reference proteome</keyword>
<dbReference type="PANTHER" id="PTHR38009">
    <property type="entry name" value="CONSERVED HYPOTHETICAL PHAGE TAIL PROTEIN"/>
    <property type="match status" value="1"/>
</dbReference>
<dbReference type="InterPro" id="IPR011747">
    <property type="entry name" value="CHP02241"/>
</dbReference>
<evidence type="ECO:0000313" key="1">
    <source>
        <dbReference type="EMBL" id="MBK1697400.1"/>
    </source>
</evidence>
<dbReference type="RefSeq" id="WP_027287913.1">
    <property type="nucleotide sequence ID" value="NZ_NRRE01000023.1"/>
</dbReference>
<dbReference type="InterPro" id="IPR010667">
    <property type="entry name" value="Phage_T4_Gp19"/>
</dbReference>
<dbReference type="Proteomes" id="UP000778970">
    <property type="component" value="Unassembled WGS sequence"/>
</dbReference>
<comment type="caution">
    <text evidence="1">The sequence shown here is derived from an EMBL/GenBank/DDBJ whole genome shotgun (WGS) entry which is preliminary data.</text>
</comment>
<accession>A0A934QIY1</accession>
<dbReference type="PANTHER" id="PTHR38009:SF1">
    <property type="entry name" value="CONSERVED HYPOTHETICAL PHAGE TAIL PROTEIN"/>
    <property type="match status" value="1"/>
</dbReference>
<gene>
    <name evidence="1" type="ORF">CKO21_09075</name>
</gene>
<dbReference type="GO" id="GO:0005198">
    <property type="term" value="F:structural molecule activity"/>
    <property type="evidence" value="ECO:0007669"/>
    <property type="project" value="InterPro"/>
</dbReference>
<evidence type="ECO:0000313" key="2">
    <source>
        <dbReference type="Proteomes" id="UP000778970"/>
    </source>
</evidence>
<dbReference type="NCBIfam" id="TIGR02241">
    <property type="entry name" value="conserved hypothetical phage tail region protein"/>
    <property type="match status" value="1"/>
</dbReference>
<dbReference type="AlphaFoldDB" id="A0A934QIY1"/>
<organism evidence="1 2">
    <name type="scientific">Rhodovibrio salinarum</name>
    <dbReference type="NCBI Taxonomy" id="1087"/>
    <lineage>
        <taxon>Bacteria</taxon>
        <taxon>Pseudomonadati</taxon>
        <taxon>Pseudomonadota</taxon>
        <taxon>Alphaproteobacteria</taxon>
        <taxon>Rhodospirillales</taxon>
        <taxon>Rhodovibrionaceae</taxon>
        <taxon>Rhodovibrio</taxon>
    </lineage>
</organism>
<name>A0A934QIY1_9PROT</name>
<protein>
    <submittedName>
        <fullName evidence="1">Phage tail protein</fullName>
    </submittedName>
</protein>
<dbReference type="Pfam" id="PF06841">
    <property type="entry name" value="Phage_T4_gp19"/>
    <property type="match status" value="1"/>
</dbReference>
<proteinExistence type="predicted"/>
<sequence>MTSHPLLNFHFTVEWGGTRLGFTRVEGLTAETDVTYYREGNSPEYAPRPIPTVIRYADIVLHRGIVAGDNDLYAWFRTVEGMKAERRDIRIALLNEEHTPVVVWRVKGAFIRKIEGPALSGTGDYGGIAIERMVLAHDGFTIEHG</sequence>
<dbReference type="EMBL" id="NRRE01000023">
    <property type="protein sequence ID" value="MBK1697400.1"/>
    <property type="molecule type" value="Genomic_DNA"/>
</dbReference>
<reference evidence="1" key="2">
    <citation type="journal article" date="2020" name="Microorganisms">
        <title>Osmotic Adaptation and Compatible Solute Biosynthesis of Phototrophic Bacteria as Revealed from Genome Analyses.</title>
        <authorList>
            <person name="Imhoff J.F."/>
            <person name="Rahn T."/>
            <person name="Kunzel S."/>
            <person name="Keller A."/>
            <person name="Neulinger S.C."/>
        </authorList>
    </citation>
    <scope>NUCLEOTIDE SEQUENCE</scope>
    <source>
        <strain evidence="1">DSM 9154</strain>
    </source>
</reference>
<reference evidence="1" key="1">
    <citation type="submission" date="2017-08" db="EMBL/GenBank/DDBJ databases">
        <authorList>
            <person name="Imhoff J.F."/>
            <person name="Rahn T."/>
            <person name="Kuenzel S."/>
            <person name="Neulinger S.C."/>
        </authorList>
    </citation>
    <scope>NUCLEOTIDE SEQUENCE</scope>
    <source>
        <strain evidence="1">DSM 9154</strain>
    </source>
</reference>